<gene>
    <name evidence="1" type="ORF">BDN72DRAFT_965783</name>
</gene>
<sequence>MAGLFQRHPRYAVLLAFLLVSTFYILSPYNTRPVGLGSLSINMNSTELQSRLIRAEHIYDRTKQQRNQLIKKFGPTPDKITNFPPDVEPWPPYTLWDYLPAAFNCPHEVERHGALGDGGKWICGLTRLREKKNCVIYSFGINYESSFEAAILANTKHCEIWGYDFSVKSFGPEIPWADQSRTHFFPYGLAGKDSHGPDDKNPMYTLESLMRMNGHTHIDLLKIDIESWEFDTLETFVKPYLEGGSKHAEGSAFPVGQLSIELHVWGRSFEYLLKWWENLEYVGLRPFWTEPNLVYQNYNRGGSADLAEYSFINIKGVNAYNRDL</sequence>
<keyword evidence="2" id="KW-1185">Reference proteome</keyword>
<protein>
    <submittedName>
        <fullName evidence="1">Uncharacterized protein</fullName>
    </submittedName>
</protein>
<dbReference type="Proteomes" id="UP000308600">
    <property type="component" value="Unassembled WGS sequence"/>
</dbReference>
<evidence type="ECO:0000313" key="2">
    <source>
        <dbReference type="Proteomes" id="UP000308600"/>
    </source>
</evidence>
<reference evidence="1 2" key="1">
    <citation type="journal article" date="2019" name="Nat. Ecol. Evol.">
        <title>Megaphylogeny resolves global patterns of mushroom evolution.</title>
        <authorList>
            <person name="Varga T."/>
            <person name="Krizsan K."/>
            <person name="Foldi C."/>
            <person name="Dima B."/>
            <person name="Sanchez-Garcia M."/>
            <person name="Sanchez-Ramirez S."/>
            <person name="Szollosi G.J."/>
            <person name="Szarkandi J.G."/>
            <person name="Papp V."/>
            <person name="Albert L."/>
            <person name="Andreopoulos W."/>
            <person name="Angelini C."/>
            <person name="Antonin V."/>
            <person name="Barry K.W."/>
            <person name="Bougher N.L."/>
            <person name="Buchanan P."/>
            <person name="Buyck B."/>
            <person name="Bense V."/>
            <person name="Catcheside P."/>
            <person name="Chovatia M."/>
            <person name="Cooper J."/>
            <person name="Damon W."/>
            <person name="Desjardin D."/>
            <person name="Finy P."/>
            <person name="Geml J."/>
            <person name="Haridas S."/>
            <person name="Hughes K."/>
            <person name="Justo A."/>
            <person name="Karasinski D."/>
            <person name="Kautmanova I."/>
            <person name="Kiss B."/>
            <person name="Kocsube S."/>
            <person name="Kotiranta H."/>
            <person name="LaButti K.M."/>
            <person name="Lechner B.E."/>
            <person name="Liimatainen K."/>
            <person name="Lipzen A."/>
            <person name="Lukacs Z."/>
            <person name="Mihaltcheva S."/>
            <person name="Morgado L.N."/>
            <person name="Niskanen T."/>
            <person name="Noordeloos M.E."/>
            <person name="Ohm R.A."/>
            <person name="Ortiz-Santana B."/>
            <person name="Ovrebo C."/>
            <person name="Racz N."/>
            <person name="Riley R."/>
            <person name="Savchenko A."/>
            <person name="Shiryaev A."/>
            <person name="Soop K."/>
            <person name="Spirin V."/>
            <person name="Szebenyi C."/>
            <person name="Tomsovsky M."/>
            <person name="Tulloss R.E."/>
            <person name="Uehling J."/>
            <person name="Grigoriev I.V."/>
            <person name="Vagvolgyi C."/>
            <person name="Papp T."/>
            <person name="Martin F.M."/>
            <person name="Miettinen O."/>
            <person name="Hibbett D.S."/>
            <person name="Nagy L.G."/>
        </authorList>
    </citation>
    <scope>NUCLEOTIDE SEQUENCE [LARGE SCALE GENOMIC DNA]</scope>
    <source>
        <strain evidence="1 2">NL-1719</strain>
    </source>
</reference>
<proteinExistence type="predicted"/>
<organism evidence="1 2">
    <name type="scientific">Pluteus cervinus</name>
    <dbReference type="NCBI Taxonomy" id="181527"/>
    <lineage>
        <taxon>Eukaryota</taxon>
        <taxon>Fungi</taxon>
        <taxon>Dikarya</taxon>
        <taxon>Basidiomycota</taxon>
        <taxon>Agaricomycotina</taxon>
        <taxon>Agaricomycetes</taxon>
        <taxon>Agaricomycetidae</taxon>
        <taxon>Agaricales</taxon>
        <taxon>Pluteineae</taxon>
        <taxon>Pluteaceae</taxon>
        <taxon>Pluteus</taxon>
    </lineage>
</organism>
<dbReference type="EMBL" id="ML208806">
    <property type="protein sequence ID" value="TFK60244.1"/>
    <property type="molecule type" value="Genomic_DNA"/>
</dbReference>
<accession>A0ACD3A4M3</accession>
<evidence type="ECO:0000313" key="1">
    <source>
        <dbReference type="EMBL" id="TFK60244.1"/>
    </source>
</evidence>
<name>A0ACD3A4M3_9AGAR</name>